<keyword evidence="2" id="KW-1185">Reference proteome</keyword>
<organism evidence="1 2">
    <name type="scientific">Lecanicillium saksenae</name>
    <dbReference type="NCBI Taxonomy" id="468837"/>
    <lineage>
        <taxon>Eukaryota</taxon>
        <taxon>Fungi</taxon>
        <taxon>Dikarya</taxon>
        <taxon>Ascomycota</taxon>
        <taxon>Pezizomycotina</taxon>
        <taxon>Sordariomycetes</taxon>
        <taxon>Hypocreomycetidae</taxon>
        <taxon>Hypocreales</taxon>
        <taxon>Cordycipitaceae</taxon>
        <taxon>Lecanicillium</taxon>
    </lineage>
</organism>
<comment type="caution">
    <text evidence="1">The sequence shown here is derived from an EMBL/GenBank/DDBJ whole genome shotgun (WGS) entry which is preliminary data.</text>
</comment>
<evidence type="ECO:0000313" key="2">
    <source>
        <dbReference type="Proteomes" id="UP001148737"/>
    </source>
</evidence>
<gene>
    <name evidence="1" type="ORF">NLG97_g6342</name>
</gene>
<protein>
    <submittedName>
        <fullName evidence="1">Uncharacterized protein</fullName>
    </submittedName>
</protein>
<dbReference type="EMBL" id="JANAKD010000824">
    <property type="protein sequence ID" value="KAJ3487744.1"/>
    <property type="molecule type" value="Genomic_DNA"/>
</dbReference>
<reference evidence="1" key="1">
    <citation type="submission" date="2022-07" db="EMBL/GenBank/DDBJ databases">
        <title>Genome Sequence of Lecanicillium saksenae.</title>
        <authorList>
            <person name="Buettner E."/>
        </authorList>
    </citation>
    <scope>NUCLEOTIDE SEQUENCE</scope>
    <source>
        <strain evidence="1">VT-O1</strain>
    </source>
</reference>
<proteinExistence type="predicted"/>
<accession>A0ACC1QQH5</accession>
<evidence type="ECO:0000313" key="1">
    <source>
        <dbReference type="EMBL" id="KAJ3487744.1"/>
    </source>
</evidence>
<sequence length="1375" mass="153910">MVGSTAGCVAGRPSPALVRRSSRLVRPTEKRAVVSRPGDQEVRNEGRPASKRVRRASSTESDSESTAGDGAESAAALLRKVLDELQDLKEASSKQQELIGKLEKEVVETKEELKRVTQQLENATRSVTTPSSSDCYRQTYADAARTPPESPKSSNTRLASDATVSNASELLFCTIDVSRVPADDCDRTSPGAIRTTVENEIRTVLETPAWRCRAVTRDVKAPHRIRIICRDENELQRIKGIAEKNLPPGTRVLRDEYYPIKIDGVSRSAILDEQGKELSGLNEALGSENGTEVTRVTWLSHRFLKPIGSVVVYLKRASDAARFLREEYFYAAEAAGGFTHLTMSKPLRVIQLNVHKGDAAHHSLMNDEDTQDAAVILIQEPRAWKAKEQLFTAPMVHHKWTRVVPSITRDAGRWPIRSMLWVRKDLEAEQVPIESPDLTAVLVRLPDRHILFVSVYVEGGDAHALAETCGRLRKVVREVRGRAGNVVDVVIAGDFNRHDQLWGGDEVSWLRQGEGDDIINLMHDLALSSLLPRGTKTWQGGEYESTIDLTLASGDLAANMIKAKPSSVAKRWWTEDLTQLRRIYTHWRNKARSARRAGCRARALEDAAKAAAKQYHDAIRQQKKSHWNEFLADNDNIWQIAKYLKSGQDAAFGRVPQLRKTDGSYTTSDKDRAQELLTSFFPPLPDAIEEETSRPLAAAVPMPELTMEEIERQLNTAKDWKAPGDDGLPVAVWKQVWPVVKNRVFTLFQASLRDGTLPSQWLHAKIIPLKKPGKEDYTTANAWRPISLLATLGKMLESVIAERLSYVVEVYGLLPTNHFGARKKRSAEQALMVMQEYIYAAWRRQYVVSAVSFDVKGAYNGVCKERLLQRLKARRIPDGLIRWVDTFCSNRTASIQVNGYTSEVQGLPQAGLPQGSPLSPILYLFFNADLVQRHIDANGGAIAFVDDFTAWVAGPTALLNHQKIQSIIDDALAWERRSGATFDNKKTAIIHFTKTARKLNTDPFIMKDQIIYPKDCVKILGLIMDTRLKYKPQIARVASKGLATALELTRFKGLTAATARRLFSAMVAPAVDYASNIWMHAYKDRNVGPINRVQRVGVQAIVGTFLTVATSIAETEASIPSAGERFWKRAIKMWIDIHTLPETNPLRRITSRIQKHYFGAYRSPFHQVALRLKNIPLQEVETILPFTLAPWEQRIEMIKYEKVNKTTEMGWDIRIAVSSSARNDVLGGGGAVEVQANSDGAAQRSTFLLTLGWSHRHVALLTTNQAVALTLRNPRQHSGQGHVRSIYNNFNRLWKNENSILVVWIPSSDQNKALKSAKREARQATKQGATPRRQVPIMKSTTLNLERKKIEAERSLPDRTEQLAVQNQGSTIDAV</sequence>
<dbReference type="Proteomes" id="UP001148737">
    <property type="component" value="Unassembled WGS sequence"/>
</dbReference>
<name>A0ACC1QQH5_9HYPO</name>